<dbReference type="GO" id="GO:0005730">
    <property type="term" value="C:nucleolus"/>
    <property type="evidence" value="ECO:0007669"/>
    <property type="project" value="TreeGrafter"/>
</dbReference>
<dbReference type="GO" id="GO:0008270">
    <property type="term" value="F:zinc ion binding"/>
    <property type="evidence" value="ECO:0007669"/>
    <property type="project" value="UniProtKB-KW"/>
</dbReference>
<comment type="caution">
    <text evidence="4">The sequence shown here is derived from an EMBL/GenBank/DDBJ whole genome shotgun (WGS) entry which is preliminary data.</text>
</comment>
<feature type="region of interest" description="Disordered" evidence="2">
    <location>
        <begin position="278"/>
        <end position="311"/>
    </location>
</feature>
<feature type="domain" description="CCHC-type" evidence="3">
    <location>
        <begin position="189"/>
        <end position="204"/>
    </location>
</feature>
<dbReference type="PANTHER" id="PTHR46242:SF1">
    <property type="entry name" value="ZINC FINGER CCHC DOMAIN-CONTAINING PROTEIN 9"/>
    <property type="match status" value="1"/>
</dbReference>
<feature type="domain" description="CCHC-type" evidence="3">
    <location>
        <begin position="213"/>
        <end position="229"/>
    </location>
</feature>
<evidence type="ECO:0000256" key="2">
    <source>
        <dbReference type="SAM" id="MobiDB-lite"/>
    </source>
</evidence>
<feature type="compositionally biased region" description="Basic and acidic residues" evidence="2">
    <location>
        <begin position="22"/>
        <end position="33"/>
    </location>
</feature>
<name>A0A8J2LG78_9HEXA</name>
<dbReference type="GO" id="GO:0003676">
    <property type="term" value="F:nucleic acid binding"/>
    <property type="evidence" value="ECO:0007669"/>
    <property type="project" value="InterPro"/>
</dbReference>
<feature type="domain" description="CCHC-type" evidence="3">
    <location>
        <begin position="156"/>
        <end position="171"/>
    </location>
</feature>
<dbReference type="EMBL" id="CAJVCH010525282">
    <property type="protein sequence ID" value="CAG7822094.1"/>
    <property type="molecule type" value="Genomic_DNA"/>
</dbReference>
<feature type="compositionally biased region" description="Low complexity" evidence="2">
    <location>
        <begin position="38"/>
        <end position="48"/>
    </location>
</feature>
<dbReference type="InterPro" id="IPR001878">
    <property type="entry name" value="Znf_CCHC"/>
</dbReference>
<dbReference type="PANTHER" id="PTHR46242">
    <property type="entry name" value="ZINC FINGER CCHC DOMAIN-CONTAINING PROTEIN 9 ZCCHC9"/>
    <property type="match status" value="1"/>
</dbReference>
<keyword evidence="1" id="KW-0863">Zinc-finger</keyword>
<dbReference type="SMART" id="SM00343">
    <property type="entry name" value="ZnF_C2HC"/>
    <property type="match status" value="4"/>
</dbReference>
<sequence>MRYTRAGKSTHQRVAQDSTPWDELKASEAEQKQRFQKNKNFSKNSNGDKSFKGKGGRNNNFQQGGKGEESANFVQLGERLKPGEDPKSRNVQGYGKSKQVKIYGQFWVPVEDATRLKALSSKLKAEGLSRNQIWDALLNERRKAEKVARRARDKICFNCRQFGHVLMDCPNSKGTNPEGDGLTLDSEICFKCGSTEHVSRDCKKSADKFDFAKCFVCSKTGHIARQCPENKRGIYPKGGCCNICKESTHLAKDCPTLYPDQPGEVETVTGRVDDPFTSLEYEGGSIESESNTPAVDETVETVEKPKKGRTW</sequence>
<reference evidence="4" key="1">
    <citation type="submission" date="2021-06" db="EMBL/GenBank/DDBJ databases">
        <authorList>
            <person name="Hodson N. C."/>
            <person name="Mongue J. A."/>
            <person name="Jaron S. K."/>
        </authorList>
    </citation>
    <scope>NUCLEOTIDE SEQUENCE</scope>
</reference>
<dbReference type="PROSITE" id="PS50158">
    <property type="entry name" value="ZF_CCHC"/>
    <property type="match status" value="3"/>
</dbReference>
<keyword evidence="1" id="KW-0479">Metal-binding</keyword>
<feature type="compositionally biased region" description="Polar residues" evidence="2">
    <location>
        <begin position="7"/>
        <end position="19"/>
    </location>
</feature>
<organism evidence="4 5">
    <name type="scientific">Allacma fusca</name>
    <dbReference type="NCBI Taxonomy" id="39272"/>
    <lineage>
        <taxon>Eukaryota</taxon>
        <taxon>Metazoa</taxon>
        <taxon>Ecdysozoa</taxon>
        <taxon>Arthropoda</taxon>
        <taxon>Hexapoda</taxon>
        <taxon>Collembola</taxon>
        <taxon>Symphypleona</taxon>
        <taxon>Sminthuridae</taxon>
        <taxon>Allacma</taxon>
    </lineage>
</organism>
<evidence type="ECO:0000256" key="1">
    <source>
        <dbReference type="PROSITE-ProRule" id="PRU00047"/>
    </source>
</evidence>
<dbReference type="Pfam" id="PF00098">
    <property type="entry name" value="zf-CCHC"/>
    <property type="match status" value="3"/>
</dbReference>
<keyword evidence="1" id="KW-0862">Zinc</keyword>
<dbReference type="InterPro" id="IPR042246">
    <property type="entry name" value="ZCCHC9"/>
</dbReference>
<dbReference type="Proteomes" id="UP000708208">
    <property type="component" value="Unassembled WGS sequence"/>
</dbReference>
<proteinExistence type="predicted"/>
<feature type="region of interest" description="Disordered" evidence="2">
    <location>
        <begin position="1"/>
        <end position="69"/>
    </location>
</feature>
<evidence type="ECO:0000313" key="4">
    <source>
        <dbReference type="EMBL" id="CAG7822094.1"/>
    </source>
</evidence>
<dbReference type="AlphaFoldDB" id="A0A8J2LG78"/>
<protein>
    <recommendedName>
        <fullName evidence="3">CCHC-type domain-containing protein</fullName>
    </recommendedName>
</protein>
<dbReference type="OrthoDB" id="3863715at2759"/>
<evidence type="ECO:0000259" key="3">
    <source>
        <dbReference type="PROSITE" id="PS50158"/>
    </source>
</evidence>
<accession>A0A8J2LG78</accession>
<keyword evidence="5" id="KW-1185">Reference proteome</keyword>
<gene>
    <name evidence="4" type="ORF">AFUS01_LOCUS32385</name>
</gene>
<evidence type="ECO:0000313" key="5">
    <source>
        <dbReference type="Proteomes" id="UP000708208"/>
    </source>
</evidence>